<dbReference type="Proteomes" id="UP000289152">
    <property type="component" value="Unassembled WGS sequence"/>
</dbReference>
<keyword evidence="4" id="KW-1185">Reference proteome</keyword>
<keyword evidence="1" id="KW-1133">Transmembrane helix</keyword>
<organism evidence="3 4">
    <name type="scientific">Tremella mesenterica</name>
    <name type="common">Jelly fungus</name>
    <dbReference type="NCBI Taxonomy" id="5217"/>
    <lineage>
        <taxon>Eukaryota</taxon>
        <taxon>Fungi</taxon>
        <taxon>Dikarya</taxon>
        <taxon>Basidiomycota</taxon>
        <taxon>Agaricomycotina</taxon>
        <taxon>Tremellomycetes</taxon>
        <taxon>Tremellales</taxon>
        <taxon>Tremellaceae</taxon>
        <taxon>Tremella</taxon>
    </lineage>
</organism>
<dbReference type="VEuPathDB" id="FungiDB:TREMEDRAFT_27793"/>
<keyword evidence="2" id="KW-0732">Signal</keyword>
<feature type="chain" id="PRO_5021015154" description="Dickkopf N-terminal cysteine-rich domain-containing protein" evidence="2">
    <location>
        <begin position="19"/>
        <end position="341"/>
    </location>
</feature>
<dbReference type="InParanoid" id="A0A4Q1BHK6"/>
<dbReference type="OrthoDB" id="195231at2759"/>
<dbReference type="AlphaFoldDB" id="A0A4Q1BHK6"/>
<proteinExistence type="predicted"/>
<feature type="transmembrane region" description="Helical" evidence="1">
    <location>
        <begin position="241"/>
        <end position="262"/>
    </location>
</feature>
<keyword evidence="1" id="KW-0472">Membrane</keyword>
<gene>
    <name evidence="3" type="ORF">M231_05670</name>
</gene>
<keyword evidence="1" id="KW-0812">Transmembrane</keyword>
<accession>A0A4Q1BHK6</accession>
<reference evidence="3 4" key="1">
    <citation type="submission" date="2016-06" db="EMBL/GenBank/DDBJ databases">
        <title>Evolution of pathogenesis and genome organization in the Tremellales.</title>
        <authorList>
            <person name="Cuomo C."/>
            <person name="Litvintseva A."/>
            <person name="Heitman J."/>
            <person name="Chen Y."/>
            <person name="Sun S."/>
            <person name="Springer D."/>
            <person name="Dromer F."/>
            <person name="Young S."/>
            <person name="Zeng Q."/>
            <person name="Chapman S."/>
            <person name="Gujja S."/>
            <person name="Saif S."/>
            <person name="Birren B."/>
        </authorList>
    </citation>
    <scope>NUCLEOTIDE SEQUENCE [LARGE SCALE GENOMIC DNA]</scope>
    <source>
        <strain evidence="3 4">ATCC 28783</strain>
    </source>
</reference>
<dbReference type="STRING" id="5217.A0A4Q1BHK6"/>
<evidence type="ECO:0000256" key="2">
    <source>
        <dbReference type="SAM" id="SignalP"/>
    </source>
</evidence>
<evidence type="ECO:0000313" key="3">
    <source>
        <dbReference type="EMBL" id="RXK37082.1"/>
    </source>
</evidence>
<evidence type="ECO:0000256" key="1">
    <source>
        <dbReference type="SAM" id="Phobius"/>
    </source>
</evidence>
<evidence type="ECO:0000313" key="4">
    <source>
        <dbReference type="Proteomes" id="UP000289152"/>
    </source>
</evidence>
<protein>
    <recommendedName>
        <fullName evidence="5">Dickkopf N-terminal cysteine-rich domain-containing protein</fullName>
    </recommendedName>
</protein>
<comment type="caution">
    <text evidence="3">The sequence shown here is derived from an EMBL/GenBank/DDBJ whole genome shotgun (WGS) entry which is preliminary data.</text>
</comment>
<name>A0A4Q1BHK6_TREME</name>
<feature type="signal peptide" evidence="2">
    <location>
        <begin position="1"/>
        <end position="18"/>
    </location>
</feature>
<dbReference type="EMBL" id="SDIL01000078">
    <property type="protein sequence ID" value="RXK37082.1"/>
    <property type="molecule type" value="Genomic_DNA"/>
</dbReference>
<sequence length="341" mass="37190">MSAPLLTILILPLLHCYTARVALYGACDIANNHLDVNTKAFETDCDSFGFCTSNGTCFPRQCRRDEYVLTSLLDASIPTPPLCPEGMFCPDDASGCLPWVPLGGRCELNRDDECEPPSTPFAVKPDEVGVGKGAICLLGVCMWENVGLGGTCETESATYTGFDTDGTAFNTSITRDNCIEGQGYCNVTMTQCLPVKDVGDSCWEDQECGSYTCTAQTQQDGSSLVGNCVDPPNSRVHIPRWLYGLSSTGLIIATGMILWGLVRMHRQSEEAQLKIMEEYQKQQTSYRTSIMSMHSLAMREKGEVARTMSKRSEASVKYVNSIIRPLDDGVSRGSSNDAKVV</sequence>
<evidence type="ECO:0008006" key="5">
    <source>
        <dbReference type="Google" id="ProtNLM"/>
    </source>
</evidence>